<dbReference type="Proteomes" id="UP001597525">
    <property type="component" value="Unassembled WGS sequence"/>
</dbReference>
<comment type="caution">
    <text evidence="2">The sequence shown here is derived from an EMBL/GenBank/DDBJ whole genome shotgun (WGS) entry which is preliminary data.</text>
</comment>
<accession>A0ABW6BL92</accession>
<proteinExistence type="predicted"/>
<dbReference type="InterPro" id="IPR036866">
    <property type="entry name" value="RibonucZ/Hydroxyglut_hydro"/>
</dbReference>
<dbReference type="InterPro" id="IPR024884">
    <property type="entry name" value="NAPE-PLD"/>
</dbReference>
<keyword evidence="3" id="KW-1185">Reference proteome</keyword>
<dbReference type="PIRSF" id="PIRSF038896">
    <property type="entry name" value="NAPE-PLD"/>
    <property type="match status" value="1"/>
</dbReference>
<dbReference type="SUPFAM" id="SSF56281">
    <property type="entry name" value="Metallo-hydrolase/oxidoreductase"/>
    <property type="match status" value="1"/>
</dbReference>
<evidence type="ECO:0000313" key="2">
    <source>
        <dbReference type="EMBL" id="MFD2969602.1"/>
    </source>
</evidence>
<organism evidence="2 3">
    <name type="scientific">Sphingobacterium bambusae</name>
    <dbReference type="NCBI Taxonomy" id="662858"/>
    <lineage>
        <taxon>Bacteria</taxon>
        <taxon>Pseudomonadati</taxon>
        <taxon>Bacteroidota</taxon>
        <taxon>Sphingobacteriia</taxon>
        <taxon>Sphingobacteriales</taxon>
        <taxon>Sphingobacteriaceae</taxon>
        <taxon>Sphingobacterium</taxon>
    </lineage>
</organism>
<dbReference type="EMBL" id="JBHUPB010000014">
    <property type="protein sequence ID" value="MFD2969602.1"/>
    <property type="molecule type" value="Genomic_DNA"/>
</dbReference>
<evidence type="ECO:0000259" key="1">
    <source>
        <dbReference type="Pfam" id="PF12706"/>
    </source>
</evidence>
<name>A0ABW6BL92_9SPHI</name>
<dbReference type="Gene3D" id="3.60.15.10">
    <property type="entry name" value="Ribonuclease Z/Hydroxyacylglutathione hydrolase-like"/>
    <property type="match status" value="1"/>
</dbReference>
<dbReference type="InterPro" id="IPR001279">
    <property type="entry name" value="Metallo-B-lactamas"/>
</dbReference>
<feature type="domain" description="Metallo-beta-lactamase" evidence="1">
    <location>
        <begin position="128"/>
        <end position="322"/>
    </location>
</feature>
<evidence type="ECO:0000313" key="3">
    <source>
        <dbReference type="Proteomes" id="UP001597525"/>
    </source>
</evidence>
<reference evidence="3" key="1">
    <citation type="journal article" date="2019" name="Int. J. Syst. Evol. Microbiol.">
        <title>The Global Catalogue of Microorganisms (GCM) 10K type strain sequencing project: providing services to taxonomists for standard genome sequencing and annotation.</title>
        <authorList>
            <consortium name="The Broad Institute Genomics Platform"/>
            <consortium name="The Broad Institute Genome Sequencing Center for Infectious Disease"/>
            <person name="Wu L."/>
            <person name="Ma J."/>
        </authorList>
    </citation>
    <scope>NUCLEOTIDE SEQUENCE [LARGE SCALE GENOMIC DNA]</scope>
    <source>
        <strain evidence="3">KCTC 22814</strain>
    </source>
</reference>
<sequence>MTLKRKRFFKYTAYTLGILLLLCGGILILFLNSAQFGKLPEGARLERIKQSPNYKNGSFENQSPTALMSSDKSLWQSTWEFLFNDVADLVPEIALPTEKTALASLPPAEDLLVWLGHSSLFLQLDGQRILVDPVLISASPVSFINKPFLGTDRFKPGDIPPIDLLLITHDHWDHLDYHSVVQLRERVKSVVCPLGVGAHLEHWGFHPDIIREVDWGEQFAVDKNITLTALPARHFSGRGLRSNQTLWTAYMLQSSFGNVFLSGDTGYDTHFKAIKQQFAQIDLAVIENGQYNEDWKYIHLLPQDLTKAIDDLQPTLFMTIHHSKFALGRHPWYEPLEKIADAAIAKKLPLLTPKIGDVLYLRDTTQTFTRWWEAAEK</sequence>
<protein>
    <submittedName>
        <fullName evidence="2">MBL fold metallo-hydrolase</fullName>
    </submittedName>
</protein>
<dbReference type="PANTHER" id="PTHR15032">
    <property type="entry name" value="N-ACYL-PHOSPHATIDYLETHANOLAMINE-HYDROLYZING PHOSPHOLIPASE D"/>
    <property type="match status" value="1"/>
</dbReference>
<dbReference type="RefSeq" id="WP_320185435.1">
    <property type="nucleotide sequence ID" value="NZ_CP138332.1"/>
</dbReference>
<dbReference type="Pfam" id="PF12706">
    <property type="entry name" value="Lactamase_B_2"/>
    <property type="match status" value="1"/>
</dbReference>
<dbReference type="PANTHER" id="PTHR15032:SF4">
    <property type="entry name" value="N-ACYL-PHOSPHATIDYLETHANOLAMINE-HYDROLYZING PHOSPHOLIPASE D"/>
    <property type="match status" value="1"/>
</dbReference>
<gene>
    <name evidence="2" type="ORF">ACFS7Y_19565</name>
</gene>